<dbReference type="PROSITE" id="PS00099">
    <property type="entry name" value="THIOLASE_3"/>
    <property type="match status" value="1"/>
</dbReference>
<dbReference type="eggNOG" id="KOG1389">
    <property type="taxonomic scope" value="Eukaryota"/>
</dbReference>
<dbReference type="Pfam" id="PF00108">
    <property type="entry name" value="Thiolase_N"/>
    <property type="match status" value="1"/>
</dbReference>
<evidence type="ECO:0000256" key="9">
    <source>
        <dbReference type="ARBA" id="ARBA00024073"/>
    </source>
</evidence>
<evidence type="ECO:0000313" key="15">
    <source>
        <dbReference type="Proteomes" id="UP000002009"/>
    </source>
</evidence>
<dbReference type="GO" id="GO:0003988">
    <property type="term" value="F:acetyl-CoA C-acyltransferase activity"/>
    <property type="evidence" value="ECO:0007669"/>
    <property type="project" value="UniProtKB-EC"/>
</dbReference>
<evidence type="ECO:0000313" key="14">
    <source>
        <dbReference type="EMBL" id="ACO61553.1"/>
    </source>
</evidence>
<dbReference type="RefSeq" id="XP_002500295.1">
    <property type="nucleotide sequence ID" value="XM_002500249.1"/>
</dbReference>
<dbReference type="CDD" id="cd00751">
    <property type="entry name" value="thiolase"/>
    <property type="match status" value="1"/>
</dbReference>
<dbReference type="InterPro" id="IPR020613">
    <property type="entry name" value="Thiolase_CS"/>
</dbReference>
<dbReference type="InterPro" id="IPR020617">
    <property type="entry name" value="Thiolase_C"/>
</dbReference>
<dbReference type="EMBL" id="CP001323">
    <property type="protein sequence ID" value="ACO61553.1"/>
    <property type="molecule type" value="Genomic_DNA"/>
</dbReference>
<accession>C1DZ64</accession>
<dbReference type="GO" id="GO:0010124">
    <property type="term" value="P:phenylacetate catabolic process"/>
    <property type="evidence" value="ECO:0007669"/>
    <property type="project" value="TreeGrafter"/>
</dbReference>
<sequence>MSSSAARRVAQLNAHLTDAPVDQIQRFPTAARKSPDDIVVVSALRTPITRAKKGGLKDTPADDLVATLLKATVDRTGLDVNDVGDVVVGSVLGNSSQRANECRIAMFLAGFPQEVPVRTVNRQCSSGLQACADVAAAIKAGYYDVGIAAGVETMTSNPMKWEGGMNPRVASSSDAQSCLIPMGVTSENVAERWEITREQQDTLAARSHARAAAAQRDGRFDSQIVPVRTQWRDPKTGEVSRIVVDKDDGIREGTTTTTLAKLPAVFKKGGSTTPGNASQVSDGAGCVVLAKRSYALAKGLPIMGRFVSFAAVGVDPKVMGIGPAVAIPVAIEKAGLRSVADVDLFELNEAFASQATYCATKLGLDVEKVNVNGGAIALGHPLGATGARCVATLMHEMQRRGARNGVVSMCIGSGMGAAGVFELEA</sequence>
<dbReference type="InterPro" id="IPR016039">
    <property type="entry name" value="Thiolase-like"/>
</dbReference>
<organism evidence="14 15">
    <name type="scientific">Micromonas commoda (strain RCC299 / NOUM17 / CCMP2709)</name>
    <name type="common">Picoplanktonic green alga</name>
    <dbReference type="NCBI Taxonomy" id="296587"/>
    <lineage>
        <taxon>Eukaryota</taxon>
        <taxon>Viridiplantae</taxon>
        <taxon>Chlorophyta</taxon>
        <taxon>Mamiellophyceae</taxon>
        <taxon>Mamiellales</taxon>
        <taxon>Mamiellaceae</taxon>
        <taxon>Micromonas</taxon>
    </lineage>
</organism>
<gene>
    <name evidence="14" type="ORF">MICPUN_105088</name>
</gene>
<dbReference type="AlphaFoldDB" id="C1DZ64"/>
<dbReference type="Gene3D" id="3.40.47.10">
    <property type="match status" value="1"/>
</dbReference>
<evidence type="ECO:0000256" key="6">
    <source>
        <dbReference type="ARBA" id="ARBA00023098"/>
    </source>
</evidence>
<keyword evidence="5" id="KW-0809">Transit peptide</keyword>
<evidence type="ECO:0000256" key="4">
    <source>
        <dbReference type="ARBA" id="ARBA00022832"/>
    </source>
</evidence>
<reference evidence="14 15" key="1">
    <citation type="journal article" date="2009" name="Science">
        <title>Green evolution and dynamic adaptations revealed by genomes of the marine picoeukaryotes Micromonas.</title>
        <authorList>
            <person name="Worden A.Z."/>
            <person name="Lee J.H."/>
            <person name="Mock T."/>
            <person name="Rouze P."/>
            <person name="Simmons M.P."/>
            <person name="Aerts A.L."/>
            <person name="Allen A.E."/>
            <person name="Cuvelier M.L."/>
            <person name="Derelle E."/>
            <person name="Everett M.V."/>
            <person name="Foulon E."/>
            <person name="Grimwood J."/>
            <person name="Gundlach H."/>
            <person name="Henrissat B."/>
            <person name="Napoli C."/>
            <person name="McDonald S.M."/>
            <person name="Parker M.S."/>
            <person name="Rombauts S."/>
            <person name="Salamov A."/>
            <person name="Von Dassow P."/>
            <person name="Badger J.H."/>
            <person name="Coutinho P.M."/>
            <person name="Demir E."/>
            <person name="Dubchak I."/>
            <person name="Gentemann C."/>
            <person name="Eikrem W."/>
            <person name="Gready J.E."/>
            <person name="John U."/>
            <person name="Lanier W."/>
            <person name="Lindquist E.A."/>
            <person name="Lucas S."/>
            <person name="Mayer K.F."/>
            <person name="Moreau H."/>
            <person name="Not F."/>
            <person name="Otillar R."/>
            <person name="Panaud O."/>
            <person name="Pangilinan J."/>
            <person name="Paulsen I."/>
            <person name="Piegu B."/>
            <person name="Poliakov A."/>
            <person name="Robbens S."/>
            <person name="Schmutz J."/>
            <person name="Toulza E."/>
            <person name="Wyss T."/>
            <person name="Zelensky A."/>
            <person name="Zhou K."/>
            <person name="Armbrust E.V."/>
            <person name="Bhattacharya D."/>
            <person name="Goodenough U.W."/>
            <person name="Van de Peer Y."/>
            <person name="Grigoriev I.V."/>
        </authorList>
    </citation>
    <scope>NUCLEOTIDE SEQUENCE [LARGE SCALE GENOMIC DNA]</scope>
    <source>
        <strain evidence="15">RCC299 / NOUM17</strain>
    </source>
</reference>
<dbReference type="GO" id="GO:0005777">
    <property type="term" value="C:peroxisome"/>
    <property type="evidence" value="ECO:0007669"/>
    <property type="project" value="UniProtKB-SubCell"/>
</dbReference>
<evidence type="ECO:0000256" key="11">
    <source>
        <dbReference type="RuleBase" id="RU003557"/>
    </source>
</evidence>
<feature type="active site" description="Acyl-thioester intermediate" evidence="10">
    <location>
        <position position="124"/>
    </location>
</feature>
<keyword evidence="15" id="KW-1185">Reference proteome</keyword>
<dbReference type="PANTHER" id="PTHR43853">
    <property type="entry name" value="3-KETOACYL-COA THIOLASE, PEROXISOMAL"/>
    <property type="match status" value="1"/>
</dbReference>
<evidence type="ECO:0000256" key="1">
    <source>
        <dbReference type="ARBA" id="ARBA00004275"/>
    </source>
</evidence>
<keyword evidence="8 11" id="KW-0012">Acyltransferase</keyword>
<evidence type="ECO:0000256" key="3">
    <source>
        <dbReference type="ARBA" id="ARBA00022679"/>
    </source>
</evidence>
<keyword evidence="4" id="KW-0276">Fatty acid metabolism</keyword>
<dbReference type="NCBIfam" id="TIGR01930">
    <property type="entry name" value="AcCoA-C-Actrans"/>
    <property type="match status" value="1"/>
</dbReference>
<comment type="subcellular location">
    <subcellularLocation>
        <location evidence="1">Peroxisome</location>
    </subcellularLocation>
</comment>
<comment type="similarity">
    <text evidence="2 11">Belongs to the thiolase-like superfamily. Thiolase family.</text>
</comment>
<dbReference type="GeneID" id="8240997"/>
<dbReference type="OrthoDB" id="5404651at2759"/>
<protein>
    <recommendedName>
        <fullName evidence="9">acetyl-CoA C-acyltransferase</fullName>
        <ecNumber evidence="9">2.3.1.16</ecNumber>
    </recommendedName>
</protein>
<dbReference type="FunCoup" id="C1DZ64">
    <property type="interactions" value="1062"/>
</dbReference>
<evidence type="ECO:0000259" key="13">
    <source>
        <dbReference type="Pfam" id="PF02803"/>
    </source>
</evidence>
<evidence type="ECO:0000256" key="8">
    <source>
        <dbReference type="ARBA" id="ARBA00023315"/>
    </source>
</evidence>
<proteinExistence type="inferred from homology"/>
<evidence type="ECO:0000256" key="2">
    <source>
        <dbReference type="ARBA" id="ARBA00010982"/>
    </source>
</evidence>
<dbReference type="SUPFAM" id="SSF53901">
    <property type="entry name" value="Thiolase-like"/>
    <property type="match status" value="2"/>
</dbReference>
<evidence type="ECO:0000256" key="5">
    <source>
        <dbReference type="ARBA" id="ARBA00022946"/>
    </source>
</evidence>
<dbReference type="InParanoid" id="C1DZ64"/>
<feature type="domain" description="Thiolase N-terminal" evidence="12">
    <location>
        <begin position="38"/>
        <end position="293"/>
    </location>
</feature>
<dbReference type="Pfam" id="PF02803">
    <property type="entry name" value="Thiolase_C"/>
    <property type="match status" value="1"/>
</dbReference>
<dbReference type="InterPro" id="IPR050215">
    <property type="entry name" value="Thiolase-like_sf_Thiolase"/>
</dbReference>
<dbReference type="OMA" id="NASPMND"/>
<dbReference type="FunFam" id="3.40.47.10:FF:000010">
    <property type="entry name" value="Acetyl-CoA acetyltransferase (Thiolase)"/>
    <property type="match status" value="1"/>
</dbReference>
<evidence type="ECO:0000256" key="10">
    <source>
        <dbReference type="PIRSR" id="PIRSR000429-1"/>
    </source>
</evidence>
<dbReference type="KEGG" id="mis:MICPUN_105088"/>
<dbReference type="Proteomes" id="UP000002009">
    <property type="component" value="Chromosome 2"/>
</dbReference>
<dbReference type="InterPro" id="IPR020610">
    <property type="entry name" value="Thiolase_AS"/>
</dbReference>
<evidence type="ECO:0000259" key="12">
    <source>
        <dbReference type="Pfam" id="PF00108"/>
    </source>
</evidence>
<dbReference type="EC" id="2.3.1.16" evidence="9"/>
<keyword evidence="6" id="KW-0443">Lipid metabolism</keyword>
<keyword evidence="3 11" id="KW-0808">Transferase</keyword>
<keyword evidence="7" id="KW-0576">Peroxisome</keyword>
<name>C1DZ64_MICCC</name>
<dbReference type="InterPro" id="IPR002155">
    <property type="entry name" value="Thiolase"/>
</dbReference>
<dbReference type="InterPro" id="IPR020616">
    <property type="entry name" value="Thiolase_N"/>
</dbReference>
<feature type="domain" description="Thiolase C-terminal" evidence="13">
    <location>
        <begin position="301"/>
        <end position="422"/>
    </location>
</feature>
<dbReference type="PIRSF" id="PIRSF000429">
    <property type="entry name" value="Ac-CoA_Ac_transf"/>
    <property type="match status" value="1"/>
</dbReference>
<dbReference type="GO" id="GO:0006635">
    <property type="term" value="P:fatty acid beta-oxidation"/>
    <property type="evidence" value="ECO:0007669"/>
    <property type="project" value="TreeGrafter"/>
</dbReference>
<dbReference type="STRING" id="296587.C1DZ64"/>
<feature type="active site" description="Proton acceptor" evidence="10">
    <location>
        <position position="380"/>
    </location>
</feature>
<evidence type="ECO:0000256" key="7">
    <source>
        <dbReference type="ARBA" id="ARBA00023140"/>
    </source>
</evidence>
<dbReference type="PROSITE" id="PS00737">
    <property type="entry name" value="THIOLASE_2"/>
    <property type="match status" value="1"/>
</dbReference>
<feature type="active site" description="Proton acceptor" evidence="10">
    <location>
        <position position="410"/>
    </location>
</feature>
<dbReference type="PANTHER" id="PTHR43853:SF8">
    <property type="entry name" value="3-KETOACYL-COA THIOLASE, PEROXISOMAL"/>
    <property type="match status" value="1"/>
</dbReference>